<dbReference type="PRINTS" id="PR00461">
    <property type="entry name" value="PLPEROXIDASE"/>
</dbReference>
<keyword evidence="9" id="KW-0560">Oxidoreductase</keyword>
<feature type="disulfide bond" evidence="17">
    <location>
        <begin position="74"/>
        <end position="79"/>
    </location>
</feature>
<keyword evidence="12" id="KW-0325">Glycoprotein</keyword>
<evidence type="ECO:0000256" key="3">
    <source>
        <dbReference type="ARBA" id="ARBA00006873"/>
    </source>
</evidence>
<feature type="disulfide bond" evidence="17">
    <location>
        <begin position="129"/>
        <end position="325"/>
    </location>
</feature>
<dbReference type="PROSITE" id="PS00435">
    <property type="entry name" value="PEROXIDASE_1"/>
    <property type="match status" value="1"/>
</dbReference>
<keyword evidence="5" id="KW-0575">Peroxidase</keyword>
<evidence type="ECO:0000256" key="12">
    <source>
        <dbReference type="ARBA" id="ARBA00023180"/>
    </source>
</evidence>
<feature type="binding site" evidence="15">
    <location>
        <position position="94"/>
    </location>
    <ligand>
        <name>Ca(2+)</name>
        <dbReference type="ChEBI" id="CHEBI:29108"/>
        <label>1</label>
    </ligand>
</feature>
<dbReference type="GO" id="GO:0020037">
    <property type="term" value="F:heme binding"/>
    <property type="evidence" value="ECO:0007669"/>
    <property type="project" value="InterPro"/>
</dbReference>
<dbReference type="FunFam" id="1.10.520.10:FF:000009">
    <property type="entry name" value="Peroxidase"/>
    <property type="match status" value="1"/>
</dbReference>
<dbReference type="Pfam" id="PF00141">
    <property type="entry name" value="peroxidase"/>
    <property type="match status" value="2"/>
</dbReference>
<comment type="cofactor">
    <cofactor evidence="15">
        <name>Ca(2+)</name>
        <dbReference type="ChEBI" id="CHEBI:29108"/>
    </cofactor>
    <text evidence="15">Binds 2 calcium ions per subunit.</text>
</comment>
<dbReference type="FunFam" id="1.10.420.10:FF:000001">
    <property type="entry name" value="Peroxidase"/>
    <property type="match status" value="1"/>
</dbReference>
<dbReference type="Gene3D" id="1.10.420.10">
    <property type="entry name" value="Peroxidase, domain 2"/>
    <property type="match status" value="2"/>
</dbReference>
<evidence type="ECO:0000256" key="13">
    <source>
        <dbReference type="PIRSR" id="PIRSR600823-1"/>
    </source>
</evidence>
<reference evidence="20" key="1">
    <citation type="submission" date="2022-08" db="EMBL/GenBank/DDBJ databases">
        <authorList>
            <person name="Gutierrez-Valencia J."/>
        </authorList>
    </citation>
    <scope>NUCLEOTIDE SEQUENCE</scope>
</reference>
<evidence type="ECO:0000256" key="9">
    <source>
        <dbReference type="ARBA" id="ARBA00023002"/>
    </source>
</evidence>
<feature type="disulfide bond" evidence="17">
    <location>
        <begin position="208"/>
        <end position="235"/>
    </location>
</feature>
<dbReference type="GO" id="GO:0140825">
    <property type="term" value="F:lactoperoxidase activity"/>
    <property type="evidence" value="ECO:0007669"/>
    <property type="project" value="UniProtKB-EC"/>
</dbReference>
<evidence type="ECO:0000256" key="5">
    <source>
        <dbReference type="ARBA" id="ARBA00022559"/>
    </source>
</evidence>
<proteinExistence type="inferred from homology"/>
<evidence type="ECO:0000256" key="4">
    <source>
        <dbReference type="ARBA" id="ARBA00012313"/>
    </source>
</evidence>
<evidence type="ECO:0000256" key="15">
    <source>
        <dbReference type="PIRSR" id="PIRSR600823-3"/>
    </source>
</evidence>
<evidence type="ECO:0000256" key="14">
    <source>
        <dbReference type="PIRSR" id="PIRSR600823-2"/>
    </source>
</evidence>
<evidence type="ECO:0000256" key="16">
    <source>
        <dbReference type="PIRSR" id="PIRSR600823-4"/>
    </source>
</evidence>
<accession>A0AAV0KBU3</accession>
<dbReference type="EC" id="1.11.1.7" evidence="4"/>
<evidence type="ECO:0000313" key="21">
    <source>
        <dbReference type="Proteomes" id="UP001154282"/>
    </source>
</evidence>
<keyword evidence="18" id="KW-0732">Signal</keyword>
<comment type="catalytic activity">
    <reaction evidence="1">
        <text>2 a phenolic donor + H2O2 = 2 a phenolic radical donor + 2 H2O</text>
        <dbReference type="Rhea" id="RHEA:56136"/>
        <dbReference type="ChEBI" id="CHEBI:15377"/>
        <dbReference type="ChEBI" id="CHEBI:16240"/>
        <dbReference type="ChEBI" id="CHEBI:139520"/>
        <dbReference type="ChEBI" id="CHEBI:139521"/>
        <dbReference type="EC" id="1.11.1.7"/>
    </reaction>
</comment>
<dbReference type="InterPro" id="IPR019793">
    <property type="entry name" value="Peroxidases_heam-ligand_BS"/>
</dbReference>
<evidence type="ECO:0000256" key="11">
    <source>
        <dbReference type="ARBA" id="ARBA00023157"/>
    </source>
</evidence>
<evidence type="ECO:0000256" key="2">
    <source>
        <dbReference type="ARBA" id="ARBA00002322"/>
    </source>
</evidence>
<feature type="binding site" description="axial binding residue" evidence="15">
    <location>
        <position position="201"/>
    </location>
    <ligand>
        <name>heme b</name>
        <dbReference type="ChEBI" id="CHEBI:60344"/>
    </ligand>
    <ligandPart>
        <name>Fe</name>
        <dbReference type="ChEBI" id="CHEBI:18248"/>
    </ligandPart>
</feature>
<keyword evidence="6" id="KW-0349">Heme</keyword>
<evidence type="ECO:0000313" key="20">
    <source>
        <dbReference type="EMBL" id="CAI0418361.1"/>
    </source>
</evidence>
<evidence type="ECO:0000256" key="6">
    <source>
        <dbReference type="ARBA" id="ARBA00022617"/>
    </source>
</evidence>
<dbReference type="PROSITE" id="PS00436">
    <property type="entry name" value="PEROXIDASE_2"/>
    <property type="match status" value="1"/>
</dbReference>
<feature type="binding site" evidence="15">
    <location>
        <position position="82"/>
    </location>
    <ligand>
        <name>Ca(2+)</name>
        <dbReference type="ChEBI" id="CHEBI:29108"/>
        <label>1</label>
    </ligand>
</feature>
<evidence type="ECO:0000256" key="8">
    <source>
        <dbReference type="ARBA" id="ARBA00022837"/>
    </source>
</evidence>
<keyword evidence="7 15" id="KW-0479">Metal-binding</keyword>
<dbReference type="Gene3D" id="1.10.520.10">
    <property type="match status" value="1"/>
</dbReference>
<keyword evidence="21" id="KW-1185">Reference proteome</keyword>
<feature type="binding site" evidence="14">
    <location>
        <position position="171"/>
    </location>
    <ligand>
        <name>substrate</name>
    </ligand>
</feature>
<feature type="domain" description="Plant heme peroxidase family profile" evidence="19">
    <location>
        <begin position="327"/>
        <end position="455"/>
    </location>
</feature>
<organism evidence="20 21">
    <name type="scientific">Linum tenue</name>
    <dbReference type="NCBI Taxonomy" id="586396"/>
    <lineage>
        <taxon>Eukaryota</taxon>
        <taxon>Viridiplantae</taxon>
        <taxon>Streptophyta</taxon>
        <taxon>Embryophyta</taxon>
        <taxon>Tracheophyta</taxon>
        <taxon>Spermatophyta</taxon>
        <taxon>Magnoliopsida</taxon>
        <taxon>eudicotyledons</taxon>
        <taxon>Gunneridae</taxon>
        <taxon>Pentapetalae</taxon>
        <taxon>rosids</taxon>
        <taxon>fabids</taxon>
        <taxon>Malpighiales</taxon>
        <taxon>Linaceae</taxon>
        <taxon>Linum</taxon>
    </lineage>
</organism>
<dbReference type="GO" id="GO:0046872">
    <property type="term" value="F:metal ion binding"/>
    <property type="evidence" value="ECO:0007669"/>
    <property type="project" value="UniProtKB-KW"/>
</dbReference>
<dbReference type="EMBL" id="CAMGYJ010000005">
    <property type="protein sequence ID" value="CAI0418361.1"/>
    <property type="molecule type" value="Genomic_DNA"/>
</dbReference>
<dbReference type="GO" id="GO:0006979">
    <property type="term" value="P:response to oxidative stress"/>
    <property type="evidence" value="ECO:0007669"/>
    <property type="project" value="InterPro"/>
</dbReference>
<feature type="domain" description="Plant heme peroxidase family profile" evidence="19">
    <location>
        <begin position="31"/>
        <end position="329"/>
    </location>
</feature>
<feature type="binding site" evidence="15">
    <location>
        <position position="255"/>
    </location>
    <ligand>
        <name>Ca(2+)</name>
        <dbReference type="ChEBI" id="CHEBI:29108"/>
        <label>2</label>
    </ligand>
</feature>
<dbReference type="InterPro" id="IPR000823">
    <property type="entry name" value="Peroxidase_pln"/>
</dbReference>
<evidence type="ECO:0000256" key="18">
    <source>
        <dbReference type="SAM" id="SignalP"/>
    </source>
</evidence>
<keyword evidence="11 17" id="KW-1015">Disulfide bond</keyword>
<keyword evidence="10 15" id="KW-0408">Iron</keyword>
<protein>
    <recommendedName>
        <fullName evidence="4">peroxidase</fullName>
        <ecNumber evidence="4">1.11.1.7</ecNumber>
    </recommendedName>
</protein>
<dbReference type="CDD" id="cd00693">
    <property type="entry name" value="secretory_peroxidase"/>
    <property type="match status" value="1"/>
</dbReference>
<comment type="cofactor">
    <cofactor evidence="15">
        <name>heme b</name>
        <dbReference type="ChEBI" id="CHEBI:60344"/>
    </cofactor>
    <text evidence="15">Binds 1 heme b (iron(II)-protoporphyrin IX) group per subunit.</text>
</comment>
<evidence type="ECO:0000256" key="7">
    <source>
        <dbReference type="ARBA" id="ARBA00022723"/>
    </source>
</evidence>
<dbReference type="PANTHER" id="PTHR31388:SF126">
    <property type="entry name" value="PEROXIDASE"/>
    <property type="match status" value="1"/>
</dbReference>
<dbReference type="InterPro" id="IPR019794">
    <property type="entry name" value="Peroxidases_AS"/>
</dbReference>
<gene>
    <name evidence="20" type="ORF">LITE_LOCUS17623</name>
</gene>
<feature type="binding site" evidence="15">
    <location>
        <position position="78"/>
    </location>
    <ligand>
        <name>Ca(2+)</name>
        <dbReference type="ChEBI" id="CHEBI:29108"/>
        <label>1</label>
    </ligand>
</feature>
<feature type="disulfide bond" evidence="17">
    <location>
        <begin position="41"/>
        <end position="121"/>
    </location>
</feature>
<sequence>MANSHRAIFFTILLLLAVAAAATASSAGFSPLSPYYYSKICPKALPAIRRVVEAAVSGERRMGASLLRLHFHDCFVQGCDGSILLDATPTIDSEKTALPNNNSARGFEVIDMIKAEVDKACGGKPVVSCADILAVAARDSVVARGGSRWEVQLGRRDSTSASRTTANNDIPSPFMDLPALKSSFQKQGLNERDLVALSGGHTIGFSQCQFFRNRIFNETADNIDAEFARERRASCFAGSGDANLGSLDGSPTRFDASYFKNLVEKKGLLHSDQALFAGGSTDSVVKGYAGSNNGRSFWFDFASSMVKMGNIKPLTGNSGQIRVNCRGHTIGFSQCQFFRNRIFNETEANIDAEFARERRASCFAGSGDANLGSLDGSPARFDGSYFKNLVEKKGLLHSDQALFAGGSTDSVVKGYGSNNGRSFWFDFASSMVKMGNIKPLTGNRGQIRVNCRKVNA</sequence>
<dbReference type="PANTHER" id="PTHR31388">
    <property type="entry name" value="PEROXIDASE 72-RELATED"/>
    <property type="match status" value="1"/>
</dbReference>
<dbReference type="InterPro" id="IPR033905">
    <property type="entry name" value="Secretory_peroxidase"/>
</dbReference>
<dbReference type="GO" id="GO:0042744">
    <property type="term" value="P:hydrogen peroxide catabolic process"/>
    <property type="evidence" value="ECO:0007669"/>
    <property type="project" value="InterPro"/>
</dbReference>
<dbReference type="Proteomes" id="UP001154282">
    <property type="component" value="Unassembled WGS sequence"/>
</dbReference>
<feature type="active site" description="Proton acceptor" evidence="13">
    <location>
        <position position="72"/>
    </location>
</feature>
<comment type="function">
    <text evidence="2">Removal of H(2)O(2), oxidation of toxic reductants, biosynthesis and degradation of lignin, suberization, auxin catabolism, response to environmental stresses such as wounding, pathogen attack and oxidative stress. These functions might be dependent on each isozyme/isoform in each plant tissue.</text>
</comment>
<evidence type="ECO:0000256" key="17">
    <source>
        <dbReference type="PIRSR" id="PIRSR600823-5"/>
    </source>
</evidence>
<feature type="signal peptide" evidence="18">
    <location>
        <begin position="1"/>
        <end position="21"/>
    </location>
</feature>
<dbReference type="SUPFAM" id="SSF48113">
    <property type="entry name" value="Heme-dependent peroxidases"/>
    <property type="match status" value="2"/>
</dbReference>
<keyword evidence="8 15" id="KW-0106">Calcium</keyword>
<feature type="site" description="Transition state stabilizer" evidence="16">
    <location>
        <position position="68"/>
    </location>
</feature>
<dbReference type="AlphaFoldDB" id="A0AAV0KBU3"/>
<evidence type="ECO:0000256" key="10">
    <source>
        <dbReference type="ARBA" id="ARBA00023004"/>
    </source>
</evidence>
<comment type="caution">
    <text evidence="20">The sequence shown here is derived from an EMBL/GenBank/DDBJ whole genome shotgun (WGS) entry which is preliminary data.</text>
</comment>
<dbReference type="PROSITE" id="PS50873">
    <property type="entry name" value="PEROXIDASE_4"/>
    <property type="match status" value="2"/>
</dbReference>
<evidence type="ECO:0000259" key="19">
    <source>
        <dbReference type="PROSITE" id="PS50873"/>
    </source>
</evidence>
<feature type="binding site" evidence="15">
    <location>
        <position position="76"/>
    </location>
    <ligand>
        <name>Ca(2+)</name>
        <dbReference type="ChEBI" id="CHEBI:29108"/>
        <label>1</label>
    </ligand>
</feature>
<comment type="similarity">
    <text evidence="3">Belongs to the peroxidase family. Ascorbate peroxidase subfamily.</text>
</comment>
<dbReference type="InterPro" id="IPR010255">
    <property type="entry name" value="Haem_peroxidase_sf"/>
</dbReference>
<feature type="binding site" evidence="15">
    <location>
        <position position="202"/>
    </location>
    <ligand>
        <name>Ca(2+)</name>
        <dbReference type="ChEBI" id="CHEBI:29108"/>
        <label>2</label>
    </ligand>
</feature>
<name>A0AAV0KBU3_9ROSI</name>
<feature type="binding site" evidence="15">
    <location>
        <position position="80"/>
    </location>
    <ligand>
        <name>Ca(2+)</name>
        <dbReference type="ChEBI" id="CHEBI:29108"/>
        <label>1</label>
    </ligand>
</feature>
<dbReference type="PRINTS" id="PR00458">
    <property type="entry name" value="PEROXIDASE"/>
</dbReference>
<evidence type="ECO:0000256" key="1">
    <source>
        <dbReference type="ARBA" id="ARBA00000189"/>
    </source>
</evidence>
<feature type="binding site" evidence="15">
    <location>
        <position position="248"/>
    </location>
    <ligand>
        <name>Ca(2+)</name>
        <dbReference type="ChEBI" id="CHEBI:29108"/>
        <label>2</label>
    </ligand>
</feature>
<feature type="binding site" evidence="15">
    <location>
        <position position="73"/>
    </location>
    <ligand>
        <name>Ca(2+)</name>
        <dbReference type="ChEBI" id="CHEBI:29108"/>
        <label>1</label>
    </ligand>
</feature>
<dbReference type="InterPro" id="IPR002016">
    <property type="entry name" value="Haem_peroxidase"/>
</dbReference>
<feature type="chain" id="PRO_5043762666" description="peroxidase" evidence="18">
    <location>
        <begin position="22"/>
        <end position="456"/>
    </location>
</feature>